<dbReference type="InterPro" id="IPR013030">
    <property type="entry name" value="DNA_topo_DNA_db_N_dom2"/>
</dbReference>
<feature type="region of interest" description="Disordered" evidence="8">
    <location>
        <begin position="1"/>
        <end position="22"/>
    </location>
</feature>
<dbReference type="InterPro" id="IPR025834">
    <property type="entry name" value="TopoI_C_dom"/>
</dbReference>
<dbReference type="InterPro" id="IPR008336">
    <property type="entry name" value="TopoI_DNA-bd_euk"/>
</dbReference>
<feature type="region of interest" description="Disordered" evidence="8">
    <location>
        <begin position="151"/>
        <end position="172"/>
    </location>
</feature>
<dbReference type="InterPro" id="IPR013499">
    <property type="entry name" value="TopoI_euk"/>
</dbReference>
<dbReference type="PANTHER" id="PTHR10290">
    <property type="entry name" value="DNA TOPOISOMERASE I"/>
    <property type="match status" value="1"/>
</dbReference>
<reference evidence="10 11" key="1">
    <citation type="journal article" date="2012" name="Nat. Genet.">
        <title>The yak genome and adaptation to life at high altitude.</title>
        <authorList>
            <person name="Qiu Q."/>
            <person name="Zhang G."/>
            <person name="Ma T."/>
            <person name="Qian W."/>
            <person name="Wang J."/>
            <person name="Ye Z."/>
            <person name="Cao C."/>
            <person name="Hu Q."/>
            <person name="Kim J."/>
            <person name="Larkin D.M."/>
            <person name="Auvil L."/>
            <person name="Capitanu B."/>
            <person name="Ma J."/>
            <person name="Lewin H.A."/>
            <person name="Qian X."/>
            <person name="Lang Y."/>
            <person name="Zhou R."/>
            <person name="Wang L."/>
            <person name="Wang K."/>
            <person name="Xia J."/>
            <person name="Liao S."/>
            <person name="Pan S."/>
            <person name="Lu X."/>
            <person name="Hou H."/>
            <person name="Wang Y."/>
            <person name="Zang X."/>
            <person name="Yin Y."/>
            <person name="Ma H."/>
            <person name="Zhang J."/>
            <person name="Wang Z."/>
            <person name="Zhang Y."/>
            <person name="Zhang D."/>
            <person name="Yonezawa T."/>
            <person name="Hasegawa M."/>
            <person name="Zhong Y."/>
            <person name="Liu W."/>
            <person name="Zhang Y."/>
            <person name="Huang Z."/>
            <person name="Zhang S."/>
            <person name="Long R."/>
            <person name="Yang H."/>
            <person name="Wang J."/>
            <person name="Lenstra J.A."/>
            <person name="Cooper D.N."/>
            <person name="Wu Y."/>
            <person name="Wang J."/>
            <person name="Shi P."/>
            <person name="Wang J."/>
            <person name="Liu J."/>
        </authorList>
    </citation>
    <scope>NUCLEOTIDE SEQUENCE [LARGE SCALE GENOMIC DNA]</scope>
    <source>
        <strain evidence="11">yakQH1</strain>
    </source>
</reference>
<evidence type="ECO:0000256" key="8">
    <source>
        <dbReference type="SAM" id="MobiDB-lite"/>
    </source>
</evidence>
<evidence type="ECO:0000256" key="6">
    <source>
        <dbReference type="ARBA" id="ARBA00023235"/>
    </source>
</evidence>
<accession>L8IY17</accession>
<dbReference type="Gene3D" id="3.90.15.10">
    <property type="entry name" value="Topoisomerase I, Chain A, domain 3"/>
    <property type="match status" value="2"/>
</dbReference>
<sequence length="1021" mass="112991">MSVALSHAADSPRDTARKGPGATRRIPEFSAAFVLFVAYWHSSCNKHPELTAFFSSSFWLVPLRPGRRGQWDHRPQESSVFYDSQQYLKEENTFSVSKDTGCEYACSSKPIVKNREKSTEKTGDSVLPVILNLSTVFKVICRDQQASEDKYREKLSRKKGQVLRRPQSPGRERKLTLGALRVSSEDGALQSTASGQDEKVLQPRTLEEGDAERVDTSGERMGRRPLWGGTARGSRGRVRILRLSATVWGRRGRRDDLNPGPVRGVGRLSRELRAEEQGGDKGPRGGRISLSGPAVGPGRRPAEEERLPGPGCPVLGRLGSAAGAGRGFCTRPLKSRVRPDVPQGLQPWQRGPAAEPVREALNVSLAAEEVATFYGKKLDHEYTKEVFQNNFFSDWRKEMTAEERRVIKHLDRCDFTEIHRLCGQDCFPEGPVQGGEAADFELCAPNLDVFKKCCVHLEHVEQRPCRRHGVLLMQKLKEEEEKLQQEFGCSILDGHREKTGSFKTEPLLPWLATHGIHPRGSSEGACHGQELRARGGGTRERLGQRDGSETDLALAVPTAVGEEGVWLWKDVGCNCTVMWLAAWMENVQNFIKYVTLNPGSKLKYWTAGTSPEMRTRQRAVALYFIDKTGNGEEGGGLGGCCSLRVEHFQLYPEASGSPDVVEFDFLGKDSIRSYNRVLVEKLTASLNRHLQDPTDGLTARVFRTYNTSVMLQGQLQALPRGERLSCTTHKTFEKSTQMLQSPVCGGHHGGPLRVAVHSPIFPGAVWPSEVLRTLRAASRGELARGEGARCCLCGLVVWKGLWSRKEIEVKEQQVAEAKTELQEARTDHTSRGDGSTKVSSGAHGRLQSQGASENASRWVRGCSVQWKARLFGQLLADCVSSMTLVYPAPLPPPASPLGGISSCLLASGSCHIASLEKRGRLLEKLEEQLLRVSTQATDKKESKQVALGTSELICLDPRIGVTWCKKSEVPVEKVYKTQREKLTWALDMPPANNFINSSEKKGMSLPVGRYCGRVLDSRLRV</sequence>
<comment type="similarity">
    <text evidence="2">Belongs to the type IB topoisomerase family.</text>
</comment>
<dbReference type="EC" id="5.6.2.1" evidence="3"/>
<feature type="compositionally biased region" description="Basic and acidic residues" evidence="8">
    <location>
        <begin position="819"/>
        <end position="831"/>
    </location>
</feature>
<keyword evidence="5 7" id="KW-0238">DNA-binding</keyword>
<dbReference type="InterPro" id="IPR051062">
    <property type="entry name" value="Topoisomerase_IB"/>
</dbReference>
<dbReference type="GO" id="GO:0006265">
    <property type="term" value="P:DNA topological change"/>
    <property type="evidence" value="ECO:0007669"/>
    <property type="project" value="InterPro"/>
</dbReference>
<evidence type="ECO:0000313" key="10">
    <source>
        <dbReference type="EMBL" id="ELR61565.1"/>
    </source>
</evidence>
<dbReference type="Gene3D" id="1.10.10.41">
    <property type="entry name" value="Yeast DNA topoisomerase - domain 1"/>
    <property type="match status" value="1"/>
</dbReference>
<feature type="compositionally biased region" description="Basic and acidic residues" evidence="8">
    <location>
        <begin position="268"/>
        <end position="283"/>
    </location>
</feature>
<keyword evidence="4" id="KW-0799">Topoisomerase</keyword>
<gene>
    <name evidence="10" type="ORF">M91_04722</name>
</gene>
<dbReference type="InterPro" id="IPR014727">
    <property type="entry name" value="TopoI_cat_a/b-sub_euk"/>
</dbReference>
<dbReference type="GO" id="GO:0003917">
    <property type="term" value="F:DNA topoisomerase type I (single strand cut, ATP-independent) activity"/>
    <property type="evidence" value="ECO:0007669"/>
    <property type="project" value="UniProtKB-EC"/>
</dbReference>
<name>L8IY17_9CETA</name>
<dbReference type="Gene3D" id="2.170.11.10">
    <property type="entry name" value="DNA Topoisomerase I, domain 2"/>
    <property type="match status" value="1"/>
</dbReference>
<evidence type="ECO:0000259" key="9">
    <source>
        <dbReference type="SMART" id="SM00435"/>
    </source>
</evidence>
<organism evidence="10 11">
    <name type="scientific">Bos mutus</name>
    <name type="common">wild yak</name>
    <dbReference type="NCBI Taxonomy" id="72004"/>
    <lineage>
        <taxon>Eukaryota</taxon>
        <taxon>Metazoa</taxon>
        <taxon>Chordata</taxon>
        <taxon>Craniata</taxon>
        <taxon>Vertebrata</taxon>
        <taxon>Euteleostomi</taxon>
        <taxon>Mammalia</taxon>
        <taxon>Eutheria</taxon>
        <taxon>Laurasiatheria</taxon>
        <taxon>Artiodactyla</taxon>
        <taxon>Ruminantia</taxon>
        <taxon>Pecora</taxon>
        <taxon>Bovidae</taxon>
        <taxon>Bovinae</taxon>
        <taxon>Bos</taxon>
    </lineage>
</organism>
<dbReference type="GO" id="GO:0042645">
    <property type="term" value="C:mitochondrial nucleoid"/>
    <property type="evidence" value="ECO:0007669"/>
    <property type="project" value="TreeGrafter"/>
</dbReference>
<feature type="region of interest" description="Disordered" evidence="8">
    <location>
        <begin position="184"/>
        <end position="231"/>
    </location>
</feature>
<evidence type="ECO:0000313" key="11">
    <source>
        <dbReference type="Proteomes" id="UP000011080"/>
    </source>
</evidence>
<feature type="region of interest" description="Disordered" evidence="8">
    <location>
        <begin position="251"/>
        <end position="311"/>
    </location>
</feature>
<dbReference type="PANTHER" id="PTHR10290:SF1">
    <property type="entry name" value="DNA TOPOISOMERASE I, MITOCHONDRIAL"/>
    <property type="match status" value="1"/>
</dbReference>
<dbReference type="PRINTS" id="PR00416">
    <property type="entry name" value="EUTPISMRASEI"/>
</dbReference>
<dbReference type="GO" id="GO:0005694">
    <property type="term" value="C:chromosome"/>
    <property type="evidence" value="ECO:0007669"/>
    <property type="project" value="InterPro"/>
</dbReference>
<feature type="domain" description="DNA topoisomerase I eukaryotic-type" evidence="9">
    <location>
        <begin position="532"/>
        <end position="968"/>
    </location>
</feature>
<dbReference type="InterPro" id="IPR013500">
    <property type="entry name" value="TopoI_cat_euk"/>
</dbReference>
<comment type="catalytic activity">
    <reaction evidence="1">
        <text>ATP-independent breakage of single-stranded DNA, followed by passage and rejoining.</text>
        <dbReference type="EC" id="5.6.2.1"/>
    </reaction>
</comment>
<dbReference type="SMART" id="SM00435">
    <property type="entry name" value="TOPEUc"/>
    <property type="match status" value="1"/>
</dbReference>
<dbReference type="GO" id="GO:0003677">
    <property type="term" value="F:DNA binding"/>
    <property type="evidence" value="ECO:0007669"/>
    <property type="project" value="UniProtKB-UniRule"/>
</dbReference>
<feature type="compositionally biased region" description="Basic and acidic residues" evidence="8">
    <location>
        <begin position="196"/>
        <end position="222"/>
    </location>
</feature>
<dbReference type="SUPFAM" id="SSF56349">
    <property type="entry name" value="DNA breaking-rejoining enzymes"/>
    <property type="match status" value="1"/>
</dbReference>
<dbReference type="GO" id="GO:0006260">
    <property type="term" value="P:DNA replication"/>
    <property type="evidence" value="ECO:0007669"/>
    <property type="project" value="TreeGrafter"/>
</dbReference>
<evidence type="ECO:0000256" key="1">
    <source>
        <dbReference type="ARBA" id="ARBA00000213"/>
    </source>
</evidence>
<feature type="region of interest" description="Disordered" evidence="8">
    <location>
        <begin position="331"/>
        <end position="353"/>
    </location>
</feature>
<dbReference type="InterPro" id="IPR014711">
    <property type="entry name" value="TopoI_cat_a-hlx-sub_euk"/>
</dbReference>
<dbReference type="EMBL" id="JH880436">
    <property type="protein sequence ID" value="ELR61565.1"/>
    <property type="molecule type" value="Genomic_DNA"/>
</dbReference>
<dbReference type="Pfam" id="PF01028">
    <property type="entry name" value="Topoisom_I"/>
    <property type="match status" value="2"/>
</dbReference>
<feature type="region of interest" description="Disordered" evidence="8">
    <location>
        <begin position="819"/>
        <end position="852"/>
    </location>
</feature>
<evidence type="ECO:0000256" key="5">
    <source>
        <dbReference type="ARBA" id="ARBA00023125"/>
    </source>
</evidence>
<dbReference type="AlphaFoldDB" id="L8IY17"/>
<dbReference type="SUPFAM" id="SSF56741">
    <property type="entry name" value="Eukaryotic DNA topoisomerase I, N-terminal DNA-binding fragment"/>
    <property type="match status" value="2"/>
</dbReference>
<dbReference type="Proteomes" id="UP000011080">
    <property type="component" value="Unassembled WGS sequence"/>
</dbReference>
<evidence type="ECO:0000256" key="3">
    <source>
        <dbReference type="ARBA" id="ARBA00012891"/>
    </source>
</evidence>
<evidence type="ECO:0000256" key="2">
    <source>
        <dbReference type="ARBA" id="ARBA00006645"/>
    </source>
</evidence>
<evidence type="ECO:0000256" key="4">
    <source>
        <dbReference type="ARBA" id="ARBA00023029"/>
    </source>
</evidence>
<dbReference type="InterPro" id="IPR011010">
    <property type="entry name" value="DNA_brk_join_enz"/>
</dbReference>
<dbReference type="Gene3D" id="1.10.132.10">
    <property type="match status" value="1"/>
</dbReference>
<protein>
    <recommendedName>
        <fullName evidence="3">DNA topoisomerase</fullName>
        <ecNumber evidence="3">5.6.2.1</ecNumber>
    </recommendedName>
</protein>
<evidence type="ECO:0000256" key="7">
    <source>
        <dbReference type="PROSITE-ProRule" id="PRU01382"/>
    </source>
</evidence>
<dbReference type="PROSITE" id="PS52038">
    <property type="entry name" value="TOPO_IB_2"/>
    <property type="match status" value="1"/>
</dbReference>
<keyword evidence="6 10" id="KW-0413">Isomerase</keyword>
<proteinExistence type="inferred from homology"/>
<dbReference type="Pfam" id="PF02919">
    <property type="entry name" value="Topoisom_I_N"/>
    <property type="match status" value="1"/>
</dbReference>
<dbReference type="InterPro" id="IPR036202">
    <property type="entry name" value="TopoI_DNA-bd_euk_N_sf"/>
</dbReference>
<comment type="caution">
    <text evidence="7">Lacks conserved residue(s) required for the propagation of feature annotation.</text>
</comment>
<dbReference type="InterPro" id="IPR001631">
    <property type="entry name" value="TopoI"/>
</dbReference>
<dbReference type="Pfam" id="PF14370">
    <property type="entry name" value="Topo_C_assoc"/>
    <property type="match status" value="1"/>
</dbReference>
<dbReference type="InterPro" id="IPR013034">
    <property type="entry name" value="DNA_topo_DNA_db_N_dom1"/>
</dbReference>
<dbReference type="SUPFAM" id="SSF46596">
    <property type="entry name" value="Eukaryotic DNA topoisomerase I, dispensable insert domain"/>
    <property type="match status" value="1"/>
</dbReference>